<keyword evidence="3" id="KW-0677">Repeat</keyword>
<dbReference type="EMBL" id="JAWZYT010006266">
    <property type="protein sequence ID" value="KAK4288526.1"/>
    <property type="molecule type" value="Genomic_DNA"/>
</dbReference>
<evidence type="ECO:0000259" key="6">
    <source>
        <dbReference type="SMART" id="SM00082"/>
    </source>
</evidence>
<dbReference type="Proteomes" id="UP001292094">
    <property type="component" value="Unassembled WGS sequence"/>
</dbReference>
<dbReference type="SMART" id="SM00369">
    <property type="entry name" value="LRR_TYP"/>
    <property type="match status" value="9"/>
</dbReference>
<dbReference type="InterPro" id="IPR032675">
    <property type="entry name" value="LRR_dom_sf"/>
</dbReference>
<feature type="signal peptide" evidence="5">
    <location>
        <begin position="1"/>
        <end position="16"/>
    </location>
</feature>
<keyword evidence="8" id="KW-1185">Reference proteome</keyword>
<evidence type="ECO:0000256" key="4">
    <source>
        <dbReference type="SAM" id="Phobius"/>
    </source>
</evidence>
<organism evidence="7 8">
    <name type="scientific">Petrolisthes manimaculis</name>
    <dbReference type="NCBI Taxonomy" id="1843537"/>
    <lineage>
        <taxon>Eukaryota</taxon>
        <taxon>Metazoa</taxon>
        <taxon>Ecdysozoa</taxon>
        <taxon>Arthropoda</taxon>
        <taxon>Crustacea</taxon>
        <taxon>Multicrustacea</taxon>
        <taxon>Malacostraca</taxon>
        <taxon>Eumalacostraca</taxon>
        <taxon>Eucarida</taxon>
        <taxon>Decapoda</taxon>
        <taxon>Pleocyemata</taxon>
        <taxon>Anomura</taxon>
        <taxon>Galatheoidea</taxon>
        <taxon>Porcellanidae</taxon>
        <taxon>Petrolisthes</taxon>
    </lineage>
</organism>
<feature type="chain" id="PRO_5041983064" description="LRRCT domain-containing protein" evidence="5">
    <location>
        <begin position="17"/>
        <end position="477"/>
    </location>
</feature>
<reference evidence="7" key="1">
    <citation type="submission" date="2023-11" db="EMBL/GenBank/DDBJ databases">
        <title>Genome assemblies of two species of porcelain crab, Petrolisthes cinctipes and Petrolisthes manimaculis (Anomura: Porcellanidae).</title>
        <authorList>
            <person name="Angst P."/>
        </authorList>
    </citation>
    <scope>NUCLEOTIDE SEQUENCE</scope>
    <source>
        <strain evidence="7">PB745_02</strain>
        <tissue evidence="7">Gill</tissue>
    </source>
</reference>
<accession>A0AAE1NGW4</accession>
<name>A0AAE1NGW4_9EUCA</name>
<dbReference type="AlphaFoldDB" id="A0AAE1NGW4"/>
<feature type="domain" description="LRRCT" evidence="6">
    <location>
        <begin position="349"/>
        <end position="405"/>
    </location>
</feature>
<keyword evidence="1" id="KW-0433">Leucine-rich repeat</keyword>
<evidence type="ECO:0000313" key="8">
    <source>
        <dbReference type="Proteomes" id="UP001292094"/>
    </source>
</evidence>
<evidence type="ECO:0000256" key="3">
    <source>
        <dbReference type="ARBA" id="ARBA00022737"/>
    </source>
</evidence>
<keyword evidence="4" id="KW-0472">Membrane</keyword>
<dbReference type="PANTHER" id="PTHR24366">
    <property type="entry name" value="IG(IMMUNOGLOBULIN) AND LRR(LEUCINE RICH REPEAT) DOMAINS"/>
    <property type="match status" value="1"/>
</dbReference>
<dbReference type="InterPro" id="IPR003591">
    <property type="entry name" value="Leu-rich_rpt_typical-subtyp"/>
</dbReference>
<feature type="transmembrane region" description="Helical" evidence="4">
    <location>
        <begin position="418"/>
        <end position="443"/>
    </location>
</feature>
<dbReference type="InterPro" id="IPR000483">
    <property type="entry name" value="Cys-rich_flank_reg_C"/>
</dbReference>
<keyword evidence="4" id="KW-1133">Transmembrane helix</keyword>
<dbReference type="InterPro" id="IPR001611">
    <property type="entry name" value="Leu-rich_rpt"/>
</dbReference>
<keyword evidence="2 5" id="KW-0732">Signal</keyword>
<sequence length="477" mass="54057">MTPLVMVMVMMVMVMGEEDIKPAPVICSMCECLGTTPFDVDCTTTDLTEVPPMTSDNFTIPWVLDFSNNQIHDVPMFPVLPNLIAIKFKRNVITHIADMAFINLPDLKTLDLQNNNLTEEALGEEIFKGPYNDTFKDPIGLQELDLSYNNIRTLLSHTLHHLPFLRRLFLSHNPLRDISWAMATAITELRNLEELDLSQTQLDRLPSHFITELKHLRVLTLAGNKLTSVPSEVNYAHNLQLLNLNANPIVTLSVGDFQAGLATLRELQLSAMPHLRSVGKETFSSLTNLEVLRMSDNPELSILDPEAFYLMHGDEIALQEIHLQDNHLTTLSETLLPWLQLRYVDLQNNPWNCDCNLKWIATTLIPDLENKNPETTLSIMCAEPIADRGMKMADILYHSHSFLCMAPQPYVNNKTPGALIVATIVIGVIVLLTATMIFSYVLYRRTRDRQLFGERVKYRRAQNEEEEQGGVSHTVQS</sequence>
<protein>
    <recommendedName>
        <fullName evidence="6">LRRCT domain-containing protein</fullName>
    </recommendedName>
</protein>
<dbReference type="SMART" id="SM00082">
    <property type="entry name" value="LRRCT"/>
    <property type="match status" value="1"/>
</dbReference>
<dbReference type="PANTHER" id="PTHR24366:SF171">
    <property type="entry name" value="LEUCINE RICH REPEAT NEURONAL 4"/>
    <property type="match status" value="1"/>
</dbReference>
<keyword evidence="4" id="KW-0812">Transmembrane</keyword>
<evidence type="ECO:0000256" key="1">
    <source>
        <dbReference type="ARBA" id="ARBA00022614"/>
    </source>
</evidence>
<evidence type="ECO:0000313" key="7">
    <source>
        <dbReference type="EMBL" id="KAK4288526.1"/>
    </source>
</evidence>
<evidence type="ECO:0000256" key="2">
    <source>
        <dbReference type="ARBA" id="ARBA00022729"/>
    </source>
</evidence>
<dbReference type="PROSITE" id="PS51450">
    <property type="entry name" value="LRR"/>
    <property type="match status" value="2"/>
</dbReference>
<comment type="caution">
    <text evidence="7">The sequence shown here is derived from an EMBL/GenBank/DDBJ whole genome shotgun (WGS) entry which is preliminary data.</text>
</comment>
<dbReference type="Pfam" id="PF13855">
    <property type="entry name" value="LRR_8"/>
    <property type="match status" value="4"/>
</dbReference>
<dbReference type="Gene3D" id="3.80.10.10">
    <property type="entry name" value="Ribonuclease Inhibitor"/>
    <property type="match status" value="3"/>
</dbReference>
<gene>
    <name evidence="7" type="ORF">Pmani_038448</name>
</gene>
<dbReference type="SUPFAM" id="SSF52058">
    <property type="entry name" value="L domain-like"/>
    <property type="match status" value="1"/>
</dbReference>
<proteinExistence type="predicted"/>
<evidence type="ECO:0000256" key="5">
    <source>
        <dbReference type="SAM" id="SignalP"/>
    </source>
</evidence>